<name>A0A645BFD6_9ZZZZ</name>
<organism evidence="2">
    <name type="scientific">bioreactor metagenome</name>
    <dbReference type="NCBI Taxonomy" id="1076179"/>
    <lineage>
        <taxon>unclassified sequences</taxon>
        <taxon>metagenomes</taxon>
        <taxon>ecological metagenomes</taxon>
    </lineage>
</organism>
<protein>
    <submittedName>
        <fullName evidence="2">Uncharacterized protein</fullName>
    </submittedName>
</protein>
<dbReference type="EMBL" id="VSSQ01019805">
    <property type="protein sequence ID" value="MPM64169.1"/>
    <property type="molecule type" value="Genomic_DNA"/>
</dbReference>
<accession>A0A645BFD6</accession>
<keyword evidence="1" id="KW-0472">Membrane</keyword>
<evidence type="ECO:0000256" key="1">
    <source>
        <dbReference type="SAM" id="Phobius"/>
    </source>
</evidence>
<dbReference type="AlphaFoldDB" id="A0A645BFD6"/>
<keyword evidence="1" id="KW-0812">Transmembrane</keyword>
<proteinExistence type="predicted"/>
<reference evidence="2" key="1">
    <citation type="submission" date="2019-08" db="EMBL/GenBank/DDBJ databases">
        <authorList>
            <person name="Kucharzyk K."/>
            <person name="Murdoch R.W."/>
            <person name="Higgins S."/>
            <person name="Loffler F."/>
        </authorList>
    </citation>
    <scope>NUCLEOTIDE SEQUENCE</scope>
</reference>
<keyword evidence="1" id="KW-1133">Transmembrane helix</keyword>
<comment type="caution">
    <text evidence="2">The sequence shown here is derived from an EMBL/GenBank/DDBJ whole genome shotgun (WGS) entry which is preliminary data.</text>
</comment>
<evidence type="ECO:0000313" key="2">
    <source>
        <dbReference type="EMBL" id="MPM64169.1"/>
    </source>
</evidence>
<gene>
    <name evidence="2" type="ORF">SDC9_111055</name>
</gene>
<feature type="transmembrane region" description="Helical" evidence="1">
    <location>
        <begin position="12"/>
        <end position="31"/>
    </location>
</feature>
<sequence length="73" mass="8519">MYFLYGFCRDIFGFWLVIFCFHSFCLLKLFVQLVHKSGINALYRFIADQWINVLVNQARIGIIGGNTPLFLPV</sequence>